<protein>
    <submittedName>
        <fullName evidence="1">Uncharacterized protein</fullName>
    </submittedName>
</protein>
<evidence type="ECO:0000313" key="1">
    <source>
        <dbReference type="EMBL" id="KAJ8869611.1"/>
    </source>
</evidence>
<reference evidence="1 2" key="1">
    <citation type="submission" date="2023-02" db="EMBL/GenBank/DDBJ databases">
        <title>LHISI_Scaffold_Assembly.</title>
        <authorList>
            <person name="Stuart O.P."/>
            <person name="Cleave R."/>
            <person name="Magrath M.J.L."/>
            <person name="Mikheyev A.S."/>
        </authorList>
    </citation>
    <scope>NUCLEOTIDE SEQUENCE [LARGE SCALE GENOMIC DNA]</scope>
    <source>
        <strain evidence="1">Daus_M_001</strain>
        <tissue evidence="1">Leg muscle</tissue>
    </source>
</reference>
<dbReference type="EMBL" id="JARBHB010000013">
    <property type="protein sequence ID" value="KAJ8869611.1"/>
    <property type="molecule type" value="Genomic_DNA"/>
</dbReference>
<accession>A0ABQ9GEW8</accession>
<proteinExistence type="predicted"/>
<name>A0ABQ9GEW8_9NEOP</name>
<organism evidence="1 2">
    <name type="scientific">Dryococelus australis</name>
    <dbReference type="NCBI Taxonomy" id="614101"/>
    <lineage>
        <taxon>Eukaryota</taxon>
        <taxon>Metazoa</taxon>
        <taxon>Ecdysozoa</taxon>
        <taxon>Arthropoda</taxon>
        <taxon>Hexapoda</taxon>
        <taxon>Insecta</taxon>
        <taxon>Pterygota</taxon>
        <taxon>Neoptera</taxon>
        <taxon>Polyneoptera</taxon>
        <taxon>Phasmatodea</taxon>
        <taxon>Verophasmatodea</taxon>
        <taxon>Anareolatae</taxon>
        <taxon>Phasmatidae</taxon>
        <taxon>Eurycanthinae</taxon>
        <taxon>Dryococelus</taxon>
    </lineage>
</organism>
<dbReference type="Proteomes" id="UP001159363">
    <property type="component" value="Chromosome 12"/>
</dbReference>
<gene>
    <name evidence="1" type="ORF">PR048_028603</name>
</gene>
<evidence type="ECO:0000313" key="2">
    <source>
        <dbReference type="Proteomes" id="UP001159363"/>
    </source>
</evidence>
<sequence>MALIFCQTSCDFAFLMSMIGHKIGKPGTNYRKSIPVNQKLTVASLTTICSLFVPEVFGALIDLLKENIQRFFQKDLEHFVLFNCYSCRRMTPSNNQELSRKRDCFIYSRLTVKWNEGAGVNRRSPRKPTYQRFHPAHDFHVRKSGSTRRESNPVHLGKFRGALAVIPWCSRLVRRRFWGAGGSGFESKQYADSFRGAAGSVVTSHLWVVRDRFPVMILGVSQVLGGLAHRRTTKRWLPGVDNFTSRELLRTAMLLLRNGCKRSAEVVVSDVTTAVLLPLLLALLVRMCAASGGTYDLENGSTGKGLGLGTSGLAAIFADNTRENIPRFPDFPTKKIRLFIMPVAAILDPNLLLLQSTSGVFFFVCSHKRFFHPSESTSVTLLHSIPTADNFDSSSL</sequence>
<comment type="caution">
    <text evidence="1">The sequence shown here is derived from an EMBL/GenBank/DDBJ whole genome shotgun (WGS) entry which is preliminary data.</text>
</comment>
<keyword evidence="2" id="KW-1185">Reference proteome</keyword>